<dbReference type="CDD" id="cd06257">
    <property type="entry name" value="DnaJ"/>
    <property type="match status" value="1"/>
</dbReference>
<evidence type="ECO:0000313" key="9">
    <source>
        <dbReference type="EMBL" id="KAJ1972916.1"/>
    </source>
</evidence>
<evidence type="ECO:0000256" key="1">
    <source>
        <dbReference type="ARBA" id="ARBA00022723"/>
    </source>
</evidence>
<organism evidence="9 10">
    <name type="scientific">Dimargaris verticillata</name>
    <dbReference type="NCBI Taxonomy" id="2761393"/>
    <lineage>
        <taxon>Eukaryota</taxon>
        <taxon>Fungi</taxon>
        <taxon>Fungi incertae sedis</taxon>
        <taxon>Zoopagomycota</taxon>
        <taxon>Kickxellomycotina</taxon>
        <taxon>Dimargaritomycetes</taxon>
        <taxon>Dimargaritales</taxon>
        <taxon>Dimargaritaceae</taxon>
        <taxon>Dimargaris</taxon>
    </lineage>
</organism>
<name>A0A9W8EAE9_9FUNG</name>
<keyword evidence="10" id="KW-1185">Reference proteome</keyword>
<dbReference type="GO" id="GO:0006457">
    <property type="term" value="P:protein folding"/>
    <property type="evidence" value="ECO:0007669"/>
    <property type="project" value="InterPro"/>
</dbReference>
<dbReference type="EMBL" id="JANBQB010000934">
    <property type="protein sequence ID" value="KAJ1972916.1"/>
    <property type="molecule type" value="Genomic_DNA"/>
</dbReference>
<evidence type="ECO:0000256" key="6">
    <source>
        <dbReference type="PROSITE-ProRule" id="PRU00546"/>
    </source>
</evidence>
<evidence type="ECO:0000259" key="8">
    <source>
        <dbReference type="PROSITE" id="PS51188"/>
    </source>
</evidence>
<accession>A0A9W8EAE9</accession>
<feature type="domain" description="J" evidence="7">
    <location>
        <begin position="81"/>
        <end position="145"/>
    </location>
</feature>
<dbReference type="PANTHER" id="PTHR44145">
    <property type="entry name" value="DNAJ HOMOLOG SUBFAMILY A MEMBER 3, MITOCHONDRIAL"/>
    <property type="match status" value="1"/>
</dbReference>
<dbReference type="GO" id="GO:0008270">
    <property type="term" value="F:zinc ion binding"/>
    <property type="evidence" value="ECO:0007669"/>
    <property type="project" value="UniProtKB-KW"/>
</dbReference>
<dbReference type="AlphaFoldDB" id="A0A9W8EAE9"/>
<dbReference type="SUPFAM" id="SSF49493">
    <property type="entry name" value="HSP40/DnaJ peptide-binding domain"/>
    <property type="match status" value="1"/>
</dbReference>
<dbReference type="InterPro" id="IPR008971">
    <property type="entry name" value="HSP40/DnaJ_pept-bd"/>
</dbReference>
<dbReference type="InterPro" id="IPR036410">
    <property type="entry name" value="HSP_DnaJ_Cys-rich_dom_sf"/>
</dbReference>
<gene>
    <name evidence="9" type="primary">MDJ1_1</name>
    <name evidence="9" type="ORF">H4R34_005248</name>
</gene>
<sequence>MLPLRALSRCSVKCRLGPVRSSKLSLPRPCSITPPCIRTLATGGAPFYRLSTPRSPFATPPAPHASRQFHASQSALATKEDYYKLLGVGKNASQGDIKKAYYKLAKQYHPDTNKSEDARQKFVEIQEAYETLSDEQKRASYDQFGHNAFDGQGSPFGAGGFPGGGGHAGEGFPGGFDASDLFSHIFGGGAGMGGAGGRSGRRGARSMERGENIEMTASISFMDAVKGTKKTISISPIVNCGTCHGSGMKGKAKPAKCTNCHGTGQETFMIQAGFQMASTCRFCHGTGTTVRKSDQCGACEGAGCVRERQTVEVDIPAGIDQGMRI</sequence>
<dbReference type="Gene3D" id="2.60.260.20">
    <property type="entry name" value="Urease metallochaperone UreE, N-terminal domain"/>
    <property type="match status" value="1"/>
</dbReference>
<dbReference type="SUPFAM" id="SSF46565">
    <property type="entry name" value="Chaperone J-domain"/>
    <property type="match status" value="1"/>
</dbReference>
<dbReference type="OrthoDB" id="10256793at2759"/>
<dbReference type="SUPFAM" id="SSF57938">
    <property type="entry name" value="DnaJ/Hsp40 cysteine-rich domain"/>
    <property type="match status" value="1"/>
</dbReference>
<keyword evidence="1 6" id="KW-0479">Metal-binding</keyword>
<dbReference type="FunFam" id="2.10.230.10:FF:000001">
    <property type="entry name" value="DnaJ subfamily A member 2"/>
    <property type="match status" value="1"/>
</dbReference>
<keyword evidence="3 6" id="KW-0863">Zinc-finger</keyword>
<dbReference type="PROSITE" id="PS50076">
    <property type="entry name" value="DNAJ_2"/>
    <property type="match status" value="1"/>
</dbReference>
<keyword evidence="4 6" id="KW-0862">Zinc</keyword>
<keyword evidence="5" id="KW-0143">Chaperone</keyword>
<evidence type="ECO:0000256" key="4">
    <source>
        <dbReference type="ARBA" id="ARBA00022833"/>
    </source>
</evidence>
<evidence type="ECO:0000259" key="7">
    <source>
        <dbReference type="PROSITE" id="PS50076"/>
    </source>
</evidence>
<dbReference type="PRINTS" id="PR00625">
    <property type="entry name" value="JDOMAIN"/>
</dbReference>
<dbReference type="Pfam" id="PF00684">
    <property type="entry name" value="DnaJ_CXXCXGXG"/>
    <property type="match status" value="1"/>
</dbReference>
<dbReference type="SMART" id="SM00271">
    <property type="entry name" value="DnaJ"/>
    <property type="match status" value="1"/>
</dbReference>
<feature type="zinc finger region" description="CR-type" evidence="6">
    <location>
        <begin position="227"/>
        <end position="308"/>
    </location>
</feature>
<dbReference type="InterPro" id="IPR051938">
    <property type="entry name" value="Apopto_cytoskel_mod"/>
</dbReference>
<dbReference type="Pfam" id="PF01556">
    <property type="entry name" value="DnaJ_C"/>
    <property type="match status" value="1"/>
</dbReference>
<evidence type="ECO:0000256" key="3">
    <source>
        <dbReference type="ARBA" id="ARBA00022771"/>
    </source>
</evidence>
<dbReference type="Proteomes" id="UP001151582">
    <property type="component" value="Unassembled WGS sequence"/>
</dbReference>
<dbReference type="Gene3D" id="2.10.230.10">
    <property type="entry name" value="Heat shock protein DnaJ, cysteine-rich domain"/>
    <property type="match status" value="1"/>
</dbReference>
<evidence type="ECO:0000313" key="10">
    <source>
        <dbReference type="Proteomes" id="UP001151582"/>
    </source>
</evidence>
<dbReference type="InterPro" id="IPR001305">
    <property type="entry name" value="HSP_DnaJ_Cys-rich_dom"/>
</dbReference>
<dbReference type="InterPro" id="IPR001623">
    <property type="entry name" value="DnaJ_domain"/>
</dbReference>
<protein>
    <submittedName>
        <fullName evidence="9">Mdj1 protein</fullName>
    </submittedName>
</protein>
<evidence type="ECO:0000256" key="2">
    <source>
        <dbReference type="ARBA" id="ARBA00022737"/>
    </source>
</evidence>
<dbReference type="PROSITE" id="PS51188">
    <property type="entry name" value="ZF_CR"/>
    <property type="match status" value="1"/>
</dbReference>
<reference evidence="9" key="1">
    <citation type="submission" date="2022-07" db="EMBL/GenBank/DDBJ databases">
        <title>Phylogenomic reconstructions and comparative analyses of Kickxellomycotina fungi.</title>
        <authorList>
            <person name="Reynolds N.K."/>
            <person name="Stajich J.E."/>
            <person name="Barry K."/>
            <person name="Grigoriev I.V."/>
            <person name="Crous P."/>
            <person name="Smith M.E."/>
        </authorList>
    </citation>
    <scope>NUCLEOTIDE SEQUENCE</scope>
    <source>
        <strain evidence="9">RSA 567</strain>
    </source>
</reference>
<dbReference type="InterPro" id="IPR036869">
    <property type="entry name" value="J_dom_sf"/>
</dbReference>
<evidence type="ECO:0000256" key="5">
    <source>
        <dbReference type="ARBA" id="ARBA00023186"/>
    </source>
</evidence>
<dbReference type="InterPro" id="IPR002939">
    <property type="entry name" value="DnaJ_C"/>
</dbReference>
<dbReference type="PROSITE" id="PS00636">
    <property type="entry name" value="DNAJ_1"/>
    <property type="match status" value="1"/>
</dbReference>
<feature type="domain" description="CR-type" evidence="8">
    <location>
        <begin position="227"/>
        <end position="308"/>
    </location>
</feature>
<feature type="non-terminal residue" evidence="9">
    <location>
        <position position="325"/>
    </location>
</feature>
<dbReference type="CDD" id="cd10719">
    <property type="entry name" value="DnaJ_zf"/>
    <property type="match status" value="1"/>
</dbReference>
<comment type="caution">
    <text evidence="9">The sequence shown here is derived from an EMBL/GenBank/DDBJ whole genome shotgun (WGS) entry which is preliminary data.</text>
</comment>
<dbReference type="InterPro" id="IPR018253">
    <property type="entry name" value="DnaJ_domain_CS"/>
</dbReference>
<keyword evidence="2" id="KW-0677">Repeat</keyword>
<dbReference type="GO" id="GO:0031072">
    <property type="term" value="F:heat shock protein binding"/>
    <property type="evidence" value="ECO:0007669"/>
    <property type="project" value="InterPro"/>
</dbReference>
<dbReference type="Gene3D" id="1.10.287.110">
    <property type="entry name" value="DnaJ domain"/>
    <property type="match status" value="1"/>
</dbReference>
<proteinExistence type="predicted"/>
<dbReference type="Pfam" id="PF00226">
    <property type="entry name" value="DnaJ"/>
    <property type="match status" value="1"/>
</dbReference>
<dbReference type="PANTHER" id="PTHR44145:SF3">
    <property type="entry name" value="DNAJ HOMOLOG SUBFAMILY A MEMBER 3, MITOCHONDRIAL"/>
    <property type="match status" value="1"/>
</dbReference>
<dbReference type="GO" id="GO:0051082">
    <property type="term" value="F:unfolded protein binding"/>
    <property type="evidence" value="ECO:0007669"/>
    <property type="project" value="InterPro"/>
</dbReference>